<dbReference type="PROSITE" id="PS51257">
    <property type="entry name" value="PROKAR_LIPOPROTEIN"/>
    <property type="match status" value="1"/>
</dbReference>
<comment type="caution">
    <text evidence="1">The sequence shown here is derived from an EMBL/GenBank/DDBJ whole genome shotgun (WGS) entry which is preliminary data.</text>
</comment>
<protein>
    <recommendedName>
        <fullName evidence="3">Lipoprotein</fullName>
    </recommendedName>
</protein>
<evidence type="ECO:0008006" key="3">
    <source>
        <dbReference type="Google" id="ProtNLM"/>
    </source>
</evidence>
<dbReference type="Proteomes" id="UP000248584">
    <property type="component" value="Unassembled WGS sequence"/>
</dbReference>
<gene>
    <name evidence="1" type="ORF">LX97_01221</name>
</gene>
<evidence type="ECO:0000313" key="1">
    <source>
        <dbReference type="EMBL" id="PZX44211.1"/>
    </source>
</evidence>
<accession>A0ABX5Q2P9</accession>
<organism evidence="1 2">
    <name type="scientific">Nonlabens dokdonensis</name>
    <dbReference type="NCBI Taxonomy" id="328515"/>
    <lineage>
        <taxon>Bacteria</taxon>
        <taxon>Pseudomonadati</taxon>
        <taxon>Bacteroidota</taxon>
        <taxon>Flavobacteriia</taxon>
        <taxon>Flavobacteriales</taxon>
        <taxon>Flavobacteriaceae</taxon>
        <taxon>Nonlabens</taxon>
    </lineage>
</organism>
<keyword evidence="2" id="KW-1185">Reference proteome</keyword>
<proteinExistence type="predicted"/>
<sequence length="140" mass="16086">MKKLLILLSLVLIISCDPDQEDKTTCYSYLNGTNRDLKLEFYDYNSGQFVTEIGIYDKNGIGLLTNFCKSSRRALGPVSVIRMDSIVVKFDNNKRLVYLKENDLGGPDLLYNTDDYQRDGNSLNFSYTFTEEDYNDAIPY</sequence>
<dbReference type="RefSeq" id="WP_015362058.1">
    <property type="nucleotide sequence ID" value="NZ_QKZR01000001.1"/>
</dbReference>
<evidence type="ECO:0000313" key="2">
    <source>
        <dbReference type="Proteomes" id="UP000248584"/>
    </source>
</evidence>
<reference evidence="1 2" key="1">
    <citation type="submission" date="2018-06" db="EMBL/GenBank/DDBJ databases">
        <title>Genomic Encyclopedia of Archaeal and Bacterial Type Strains, Phase II (KMG-II): from individual species to whole genera.</title>
        <authorList>
            <person name="Goeker M."/>
        </authorList>
    </citation>
    <scope>NUCLEOTIDE SEQUENCE [LARGE SCALE GENOMIC DNA]</scope>
    <source>
        <strain evidence="1 2">DSM 17205</strain>
    </source>
</reference>
<dbReference type="EMBL" id="QKZR01000001">
    <property type="protein sequence ID" value="PZX44211.1"/>
    <property type="molecule type" value="Genomic_DNA"/>
</dbReference>
<name>A0ABX5Q2P9_9FLAO</name>